<dbReference type="InterPro" id="IPR009057">
    <property type="entry name" value="Homeodomain-like_sf"/>
</dbReference>
<dbReference type="PROSITE" id="PS50977">
    <property type="entry name" value="HTH_TETR_2"/>
    <property type="match status" value="1"/>
</dbReference>
<dbReference type="InterPro" id="IPR039538">
    <property type="entry name" value="BetI_C"/>
</dbReference>
<dbReference type="Proteomes" id="UP000316298">
    <property type="component" value="Unassembled WGS sequence"/>
</dbReference>
<dbReference type="Pfam" id="PF13977">
    <property type="entry name" value="TetR_C_6"/>
    <property type="match status" value="1"/>
</dbReference>
<name>A0A542EVI3_9ACTN</name>
<keyword evidence="2" id="KW-0805">Transcription regulation</keyword>
<reference evidence="7 8" key="1">
    <citation type="submission" date="2019-06" db="EMBL/GenBank/DDBJ databases">
        <title>Sequencing the genomes of 1000 actinobacteria strains.</title>
        <authorList>
            <person name="Klenk H.-P."/>
        </authorList>
    </citation>
    <scope>NUCLEOTIDE SEQUENCE [LARGE SCALE GENOMIC DNA]</scope>
    <source>
        <strain evidence="7 8">DSM 17305</strain>
    </source>
</reference>
<dbReference type="InterPro" id="IPR001647">
    <property type="entry name" value="HTH_TetR"/>
</dbReference>
<evidence type="ECO:0000259" key="6">
    <source>
        <dbReference type="PROSITE" id="PS50977"/>
    </source>
</evidence>
<dbReference type="GO" id="GO:0000976">
    <property type="term" value="F:transcription cis-regulatory region binding"/>
    <property type="evidence" value="ECO:0007669"/>
    <property type="project" value="TreeGrafter"/>
</dbReference>
<keyword evidence="4" id="KW-0804">Transcription</keyword>
<dbReference type="SUPFAM" id="SSF48498">
    <property type="entry name" value="Tetracyclin repressor-like, C-terminal domain"/>
    <property type="match status" value="1"/>
</dbReference>
<feature type="DNA-binding region" description="H-T-H motif" evidence="5">
    <location>
        <begin position="52"/>
        <end position="71"/>
    </location>
</feature>
<dbReference type="PANTHER" id="PTHR30055">
    <property type="entry name" value="HTH-TYPE TRANSCRIPTIONAL REGULATOR RUTR"/>
    <property type="match status" value="1"/>
</dbReference>
<dbReference type="SUPFAM" id="SSF46689">
    <property type="entry name" value="Homeodomain-like"/>
    <property type="match status" value="1"/>
</dbReference>
<dbReference type="EMBL" id="VFMM01000001">
    <property type="protein sequence ID" value="TQJ19194.1"/>
    <property type="molecule type" value="Genomic_DNA"/>
</dbReference>
<sequence>MTLDAVDPADPPIAGDAVPALTRTQRRAAANRRSVVDAAREIVATQGIDALTLEAVAERADVAVQTIYNRVGNRSALLVAVAEQAMEESRGYMDAAYASEGLPEARIRLVAGTWARFARERPHEFRILVEPADEPEAAERLAELYAMQSTKLAATIREGVDNGVFRRDLDPDEVAVTLTAAINGILAMAWRPGALRVPEPQMDSMLTSFASLVLEGLRRP</sequence>
<protein>
    <submittedName>
        <fullName evidence="7">TetR family transcriptional regulator</fullName>
    </submittedName>
</protein>
<evidence type="ECO:0000256" key="1">
    <source>
        <dbReference type="ARBA" id="ARBA00022491"/>
    </source>
</evidence>
<dbReference type="InterPro" id="IPR050109">
    <property type="entry name" value="HTH-type_TetR-like_transc_reg"/>
</dbReference>
<dbReference type="RefSeq" id="WP_202878350.1">
    <property type="nucleotide sequence ID" value="NZ_BAAAKA010000022.1"/>
</dbReference>
<dbReference type="Gene3D" id="1.10.10.60">
    <property type="entry name" value="Homeodomain-like"/>
    <property type="match status" value="1"/>
</dbReference>
<evidence type="ECO:0000313" key="8">
    <source>
        <dbReference type="Proteomes" id="UP000316298"/>
    </source>
</evidence>
<keyword evidence="8" id="KW-1185">Reference proteome</keyword>
<organism evidence="7 8">
    <name type="scientific">Kribbella jejuensis</name>
    <dbReference type="NCBI Taxonomy" id="236068"/>
    <lineage>
        <taxon>Bacteria</taxon>
        <taxon>Bacillati</taxon>
        <taxon>Actinomycetota</taxon>
        <taxon>Actinomycetes</taxon>
        <taxon>Propionibacteriales</taxon>
        <taxon>Kribbellaceae</taxon>
        <taxon>Kribbella</taxon>
    </lineage>
</organism>
<keyword evidence="1" id="KW-0678">Repressor</keyword>
<dbReference type="GO" id="GO:0003700">
    <property type="term" value="F:DNA-binding transcription factor activity"/>
    <property type="evidence" value="ECO:0007669"/>
    <property type="project" value="TreeGrafter"/>
</dbReference>
<dbReference type="PANTHER" id="PTHR30055:SF234">
    <property type="entry name" value="HTH-TYPE TRANSCRIPTIONAL REGULATOR BETI"/>
    <property type="match status" value="1"/>
</dbReference>
<evidence type="ECO:0000313" key="7">
    <source>
        <dbReference type="EMBL" id="TQJ19194.1"/>
    </source>
</evidence>
<keyword evidence="3 5" id="KW-0238">DNA-binding</keyword>
<evidence type="ECO:0000256" key="5">
    <source>
        <dbReference type="PROSITE-ProRule" id="PRU00335"/>
    </source>
</evidence>
<dbReference type="Gene3D" id="1.10.357.10">
    <property type="entry name" value="Tetracycline Repressor, domain 2"/>
    <property type="match status" value="1"/>
</dbReference>
<comment type="caution">
    <text evidence="7">The sequence shown here is derived from an EMBL/GenBank/DDBJ whole genome shotgun (WGS) entry which is preliminary data.</text>
</comment>
<evidence type="ECO:0000256" key="2">
    <source>
        <dbReference type="ARBA" id="ARBA00023015"/>
    </source>
</evidence>
<gene>
    <name evidence="7" type="ORF">FB475_3353</name>
</gene>
<dbReference type="AlphaFoldDB" id="A0A542EVI3"/>
<accession>A0A542EVI3</accession>
<feature type="domain" description="HTH tetR-type" evidence="6">
    <location>
        <begin position="29"/>
        <end position="89"/>
    </location>
</feature>
<dbReference type="Pfam" id="PF00440">
    <property type="entry name" value="TetR_N"/>
    <property type="match status" value="1"/>
</dbReference>
<evidence type="ECO:0000256" key="4">
    <source>
        <dbReference type="ARBA" id="ARBA00023163"/>
    </source>
</evidence>
<dbReference type="InterPro" id="IPR036271">
    <property type="entry name" value="Tet_transcr_reg_TetR-rel_C_sf"/>
</dbReference>
<proteinExistence type="predicted"/>
<evidence type="ECO:0000256" key="3">
    <source>
        <dbReference type="ARBA" id="ARBA00023125"/>
    </source>
</evidence>